<dbReference type="PANTHER" id="PTHR43377:SF1">
    <property type="entry name" value="BILIVERDIN REDUCTASE A"/>
    <property type="match status" value="1"/>
</dbReference>
<accession>A0A2R5EL15</accession>
<dbReference type="InterPro" id="IPR036291">
    <property type="entry name" value="NAD(P)-bd_dom_sf"/>
</dbReference>
<name>A0A2R5EL15_9BACL</name>
<dbReference type="SUPFAM" id="SSF55347">
    <property type="entry name" value="Glyceraldehyde-3-phosphate dehydrogenase-like, C-terminal domain"/>
    <property type="match status" value="1"/>
</dbReference>
<dbReference type="Pfam" id="PF22725">
    <property type="entry name" value="GFO_IDH_MocA_C3"/>
    <property type="match status" value="1"/>
</dbReference>
<dbReference type="EMBL" id="BDQX01000089">
    <property type="protein sequence ID" value="GBG07322.1"/>
    <property type="molecule type" value="Genomic_DNA"/>
</dbReference>
<dbReference type="Gene3D" id="3.40.50.720">
    <property type="entry name" value="NAD(P)-binding Rossmann-like Domain"/>
    <property type="match status" value="1"/>
</dbReference>
<dbReference type="InterPro" id="IPR055170">
    <property type="entry name" value="GFO_IDH_MocA-like_dom"/>
</dbReference>
<dbReference type="Gene3D" id="3.30.360.10">
    <property type="entry name" value="Dihydrodipicolinate Reductase, domain 2"/>
    <property type="match status" value="1"/>
</dbReference>
<evidence type="ECO:0008006" key="5">
    <source>
        <dbReference type="Google" id="ProtNLM"/>
    </source>
</evidence>
<evidence type="ECO:0000313" key="4">
    <source>
        <dbReference type="Proteomes" id="UP000245202"/>
    </source>
</evidence>
<feature type="domain" description="GFO/IDH/MocA-like oxidoreductase" evidence="2">
    <location>
        <begin position="124"/>
        <end position="239"/>
    </location>
</feature>
<proteinExistence type="predicted"/>
<keyword evidence="4" id="KW-1185">Reference proteome</keyword>
<organism evidence="3 4">
    <name type="scientific">Paenibacillus agaridevorans</name>
    <dbReference type="NCBI Taxonomy" id="171404"/>
    <lineage>
        <taxon>Bacteria</taxon>
        <taxon>Bacillati</taxon>
        <taxon>Bacillota</taxon>
        <taxon>Bacilli</taxon>
        <taxon>Bacillales</taxon>
        <taxon>Paenibacillaceae</taxon>
        <taxon>Paenibacillus</taxon>
    </lineage>
</organism>
<reference evidence="3 4" key="1">
    <citation type="submission" date="2017-08" db="EMBL/GenBank/DDBJ databases">
        <title>Substantial Increase in Enzyme Production by Combined Drug-Resistance Mutations in Paenibacillus agaridevorans.</title>
        <authorList>
            <person name="Tanaka Y."/>
            <person name="Funane K."/>
            <person name="Hosaka T."/>
            <person name="Shiwa Y."/>
            <person name="Fujita N."/>
            <person name="Miyazaki T."/>
            <person name="Yoshikawa H."/>
            <person name="Murakami K."/>
            <person name="Kasahara K."/>
            <person name="Inaoka T."/>
            <person name="Hiraga Y."/>
            <person name="Ochi K."/>
        </authorList>
    </citation>
    <scope>NUCLEOTIDE SEQUENCE [LARGE SCALE GENOMIC DNA]</scope>
    <source>
        <strain evidence="3 4">T-3040</strain>
    </source>
</reference>
<gene>
    <name evidence="3" type="ORF">PAT3040_01870</name>
</gene>
<dbReference type="InterPro" id="IPR000683">
    <property type="entry name" value="Gfo/Idh/MocA-like_OxRdtase_N"/>
</dbReference>
<feature type="domain" description="Gfo/Idh/MocA-like oxidoreductase N-terminal" evidence="1">
    <location>
        <begin position="1"/>
        <end position="115"/>
    </location>
</feature>
<dbReference type="Proteomes" id="UP000245202">
    <property type="component" value="Unassembled WGS sequence"/>
</dbReference>
<evidence type="ECO:0000259" key="1">
    <source>
        <dbReference type="Pfam" id="PF01408"/>
    </source>
</evidence>
<dbReference type="InterPro" id="IPR051450">
    <property type="entry name" value="Gfo/Idh/MocA_Oxidoreductases"/>
</dbReference>
<protein>
    <recommendedName>
        <fullName evidence="5">Oxidoreductase</fullName>
    </recommendedName>
</protein>
<dbReference type="Pfam" id="PF01408">
    <property type="entry name" value="GFO_IDH_MocA"/>
    <property type="match status" value="1"/>
</dbReference>
<dbReference type="PANTHER" id="PTHR43377">
    <property type="entry name" value="BILIVERDIN REDUCTASE A"/>
    <property type="match status" value="1"/>
</dbReference>
<sequence>MIGLGRFSHFHLKCLRQLANVKLVAVAELSETTRLETAEEWGCAGYASWQEMIDTERLDVVIVLTPEMHHAEPTLAALQAGCHVFVEKPIALTEQDAERMIETAKQNNRLLMVGHVLRFDPRMLAARQAVQQGELGKVRSIYSRRNNPSRYFSLYERTNLMYILGIHDIDLQRWMTGAEVVEVFARSSSSTGNGPDLIWAMLTFSDGTIGVIENNWLISKQSPAEMDVRMEIVGEEGIIHFQDPDQSLVFWNGHGVTHRASYIWNEAYDSYAGYIFEEMKHFYQCVRDNTPSPILLPEDAKEAVRVAEAIILSSQTGQPVRLAP</sequence>
<evidence type="ECO:0000313" key="3">
    <source>
        <dbReference type="EMBL" id="GBG07322.1"/>
    </source>
</evidence>
<dbReference type="GO" id="GO:0000166">
    <property type="term" value="F:nucleotide binding"/>
    <property type="evidence" value="ECO:0007669"/>
    <property type="project" value="InterPro"/>
</dbReference>
<evidence type="ECO:0000259" key="2">
    <source>
        <dbReference type="Pfam" id="PF22725"/>
    </source>
</evidence>
<dbReference type="AlphaFoldDB" id="A0A2R5EL15"/>
<dbReference type="SUPFAM" id="SSF51735">
    <property type="entry name" value="NAD(P)-binding Rossmann-fold domains"/>
    <property type="match status" value="1"/>
</dbReference>
<comment type="caution">
    <text evidence="3">The sequence shown here is derived from an EMBL/GenBank/DDBJ whole genome shotgun (WGS) entry which is preliminary data.</text>
</comment>